<gene>
    <name evidence="1" type="ORF">AQUSIP_20610</name>
</gene>
<dbReference type="EMBL" id="LR699119">
    <property type="protein sequence ID" value="VVC76736.1"/>
    <property type="molecule type" value="Genomic_DNA"/>
</dbReference>
<reference evidence="1 2" key="1">
    <citation type="submission" date="2019-08" db="EMBL/GenBank/DDBJ databases">
        <authorList>
            <person name="Guy L."/>
        </authorList>
    </citation>
    <scope>NUCLEOTIDE SEQUENCE [LARGE SCALE GENOMIC DNA]</scope>
    <source>
        <strain evidence="1 2">SGT-108</strain>
    </source>
</reference>
<dbReference type="PROSITE" id="PS51257">
    <property type="entry name" value="PROKAR_LIPOPROTEIN"/>
    <property type="match status" value="1"/>
</dbReference>
<dbReference type="Proteomes" id="UP000324194">
    <property type="component" value="Chromosome 1"/>
</dbReference>
<organism evidence="1 2">
    <name type="scientific">Aquicella siphonis</name>
    <dbReference type="NCBI Taxonomy" id="254247"/>
    <lineage>
        <taxon>Bacteria</taxon>
        <taxon>Pseudomonadati</taxon>
        <taxon>Pseudomonadota</taxon>
        <taxon>Gammaproteobacteria</taxon>
        <taxon>Legionellales</taxon>
        <taxon>Coxiellaceae</taxon>
        <taxon>Aquicella</taxon>
    </lineage>
</organism>
<dbReference type="AlphaFoldDB" id="A0A5E4PKI3"/>
<keyword evidence="2" id="KW-1185">Reference proteome</keyword>
<dbReference type="RefSeq" id="WP_148340039.1">
    <property type="nucleotide sequence ID" value="NZ_LR699119.1"/>
</dbReference>
<evidence type="ECO:0000313" key="1">
    <source>
        <dbReference type="EMBL" id="VVC76736.1"/>
    </source>
</evidence>
<accession>A0A5E4PKI3</accession>
<proteinExistence type="predicted"/>
<name>A0A5E4PKI3_9COXI</name>
<evidence type="ECO:0008006" key="3">
    <source>
        <dbReference type="Google" id="ProtNLM"/>
    </source>
</evidence>
<sequence>MKYVFALLSIFALIGILAACGPVYKREYAYVPPKSSVGKMCTAQCIQGRNACEQMCRMNNETCRARAREDAVYEYEQYKHERRKQGKEVKKTVSDFDRSYSCNSSCDCGPTYNACYSACGGQVLQRDVCVAFCDKQ</sequence>
<dbReference type="KEGG" id="asip:AQUSIP_20610"/>
<evidence type="ECO:0000313" key="2">
    <source>
        <dbReference type="Proteomes" id="UP000324194"/>
    </source>
</evidence>
<dbReference type="OrthoDB" id="326336at2"/>
<protein>
    <recommendedName>
        <fullName evidence="3">Lipoprotein</fullName>
    </recommendedName>
</protein>